<dbReference type="STRING" id="1121429.SAMN02745133_01998"/>
<gene>
    <name evidence="1" type="ORF">SAMN02745133_01998</name>
</gene>
<keyword evidence="2" id="KW-1185">Reference proteome</keyword>
<proteinExistence type="predicted"/>
<evidence type="ECO:0000313" key="2">
    <source>
        <dbReference type="Proteomes" id="UP000184148"/>
    </source>
</evidence>
<dbReference type="Proteomes" id="UP000184148">
    <property type="component" value="Unassembled WGS sequence"/>
</dbReference>
<dbReference type="RefSeq" id="WP_073239249.1">
    <property type="nucleotide sequence ID" value="NZ_FQUY01000013.1"/>
</dbReference>
<dbReference type="AlphaFoldDB" id="A0A1M4ZGK9"/>
<accession>A0A1M4ZGK9</accession>
<reference evidence="2" key="1">
    <citation type="submission" date="2016-11" db="EMBL/GenBank/DDBJ databases">
        <authorList>
            <person name="Varghese N."/>
            <person name="Submissions S."/>
        </authorList>
    </citation>
    <scope>NUCLEOTIDE SEQUENCE [LARGE SCALE GENOMIC DNA]</scope>
    <source>
        <strain evidence="2">DSM 12395</strain>
    </source>
</reference>
<sequence length="160" mass="18027">MKNKIQIRQSSEKTDTTRLSPEHIEVGECTEMEARELLQAMVTGHNGYIISSMATETGMTTMLRMLSTRIVLEEPIWTVERYADVTFSKRRSYFTNLAERCEEAIRRHPAIKSFGAVGGGMSSRWIRLSTLAEKDFGNVIIADPKGELIAESPGAKRDKE</sequence>
<evidence type="ECO:0000313" key="1">
    <source>
        <dbReference type="EMBL" id="SHF17183.1"/>
    </source>
</evidence>
<protein>
    <submittedName>
        <fullName evidence="1">Uncharacterized protein</fullName>
    </submittedName>
</protein>
<organism evidence="1 2">
    <name type="scientific">Desulforamulus putei DSM 12395</name>
    <dbReference type="NCBI Taxonomy" id="1121429"/>
    <lineage>
        <taxon>Bacteria</taxon>
        <taxon>Bacillati</taxon>
        <taxon>Bacillota</taxon>
        <taxon>Clostridia</taxon>
        <taxon>Eubacteriales</taxon>
        <taxon>Peptococcaceae</taxon>
        <taxon>Desulforamulus</taxon>
    </lineage>
</organism>
<name>A0A1M4ZGK9_9FIRM</name>
<dbReference type="EMBL" id="FQUY01000013">
    <property type="protein sequence ID" value="SHF17183.1"/>
    <property type="molecule type" value="Genomic_DNA"/>
</dbReference>
<dbReference type="OrthoDB" id="9830974at2"/>